<evidence type="ECO:0000313" key="3">
    <source>
        <dbReference type="Proteomes" id="UP000799118"/>
    </source>
</evidence>
<feature type="compositionally biased region" description="Polar residues" evidence="1">
    <location>
        <begin position="88"/>
        <end position="98"/>
    </location>
</feature>
<protein>
    <submittedName>
        <fullName evidence="2">Uncharacterized protein</fullName>
    </submittedName>
</protein>
<dbReference type="AlphaFoldDB" id="A0A6A4GRP2"/>
<dbReference type="EMBL" id="ML769743">
    <property type="protein sequence ID" value="KAE9388449.1"/>
    <property type="molecule type" value="Genomic_DNA"/>
</dbReference>
<evidence type="ECO:0000313" key="2">
    <source>
        <dbReference type="EMBL" id="KAE9388449.1"/>
    </source>
</evidence>
<name>A0A6A4GRP2_9AGAR</name>
<dbReference type="Proteomes" id="UP000799118">
    <property type="component" value="Unassembled WGS sequence"/>
</dbReference>
<evidence type="ECO:0000256" key="1">
    <source>
        <dbReference type="SAM" id="MobiDB-lite"/>
    </source>
</evidence>
<gene>
    <name evidence="2" type="ORF">BT96DRAFT_1025460</name>
</gene>
<feature type="compositionally biased region" description="Low complexity" evidence="1">
    <location>
        <begin position="73"/>
        <end position="87"/>
    </location>
</feature>
<sequence length="98" mass="10526">MANVSFDSGAKIQEHGRICDRDVEGLPARQVEFRDTTFFISSPHRTFNSPSLLLSLLSYSVPVDTSGHPDSPPDASLSSRLLSLGSPVNQTPPSTARG</sequence>
<accession>A0A6A4GRP2</accession>
<reference evidence="2" key="1">
    <citation type="journal article" date="2019" name="Environ. Microbiol.">
        <title>Fungal ecological strategies reflected in gene transcription - a case study of two litter decomposers.</title>
        <authorList>
            <person name="Barbi F."/>
            <person name="Kohler A."/>
            <person name="Barry K."/>
            <person name="Baskaran P."/>
            <person name="Daum C."/>
            <person name="Fauchery L."/>
            <person name="Ihrmark K."/>
            <person name="Kuo A."/>
            <person name="LaButti K."/>
            <person name="Lipzen A."/>
            <person name="Morin E."/>
            <person name="Grigoriev I.V."/>
            <person name="Henrissat B."/>
            <person name="Lindahl B."/>
            <person name="Martin F."/>
        </authorList>
    </citation>
    <scope>NUCLEOTIDE SEQUENCE</scope>
    <source>
        <strain evidence="2">JB14</strain>
    </source>
</reference>
<feature type="region of interest" description="Disordered" evidence="1">
    <location>
        <begin position="64"/>
        <end position="98"/>
    </location>
</feature>
<keyword evidence="3" id="KW-1185">Reference proteome</keyword>
<organism evidence="2 3">
    <name type="scientific">Gymnopus androsaceus JB14</name>
    <dbReference type="NCBI Taxonomy" id="1447944"/>
    <lineage>
        <taxon>Eukaryota</taxon>
        <taxon>Fungi</taxon>
        <taxon>Dikarya</taxon>
        <taxon>Basidiomycota</taxon>
        <taxon>Agaricomycotina</taxon>
        <taxon>Agaricomycetes</taxon>
        <taxon>Agaricomycetidae</taxon>
        <taxon>Agaricales</taxon>
        <taxon>Marasmiineae</taxon>
        <taxon>Omphalotaceae</taxon>
        <taxon>Gymnopus</taxon>
    </lineage>
</organism>
<proteinExistence type="predicted"/>